<keyword evidence="2" id="KW-1185">Reference proteome</keyword>
<dbReference type="AlphaFoldDB" id="A0A1I0QBB4"/>
<gene>
    <name evidence="1" type="ORF">SAMN05421841_1782</name>
</gene>
<dbReference type="RefSeq" id="WP_262485636.1">
    <property type="nucleotide sequence ID" value="NZ_FOIU01000001.1"/>
</dbReference>
<dbReference type="EMBL" id="FOIU01000001">
    <property type="protein sequence ID" value="SEW24119.1"/>
    <property type="molecule type" value="Genomic_DNA"/>
</dbReference>
<proteinExistence type="predicted"/>
<dbReference type="Proteomes" id="UP000199469">
    <property type="component" value="Unassembled WGS sequence"/>
</dbReference>
<organism evidence="1 2">
    <name type="scientific">Chryseobacterium wanjuense</name>
    <dbReference type="NCBI Taxonomy" id="356305"/>
    <lineage>
        <taxon>Bacteria</taxon>
        <taxon>Pseudomonadati</taxon>
        <taxon>Bacteroidota</taxon>
        <taxon>Flavobacteriia</taxon>
        <taxon>Flavobacteriales</taxon>
        <taxon>Weeksellaceae</taxon>
        <taxon>Chryseobacterium group</taxon>
        <taxon>Chryseobacterium</taxon>
    </lineage>
</organism>
<name>A0A1I0QBB4_9FLAO</name>
<sequence>MEITEYVDFIKEQFKDIAKEYGFSWRQQNSDILFLEKNKCNY</sequence>
<protein>
    <submittedName>
        <fullName evidence="1">Uncharacterized protein</fullName>
    </submittedName>
</protein>
<evidence type="ECO:0000313" key="2">
    <source>
        <dbReference type="Proteomes" id="UP000199469"/>
    </source>
</evidence>
<dbReference type="STRING" id="356305.SAMN05421841_1782"/>
<accession>A0A1I0QBB4</accession>
<reference evidence="2" key="1">
    <citation type="submission" date="2016-10" db="EMBL/GenBank/DDBJ databases">
        <authorList>
            <person name="Varghese N."/>
            <person name="Submissions S."/>
        </authorList>
    </citation>
    <scope>NUCLEOTIDE SEQUENCE [LARGE SCALE GENOMIC DNA]</scope>
    <source>
        <strain evidence="2">DSM 17724</strain>
    </source>
</reference>
<evidence type="ECO:0000313" key="1">
    <source>
        <dbReference type="EMBL" id="SEW24119.1"/>
    </source>
</evidence>